<sequence length="133" mass="14610">MIRKSRNDMHTREEVKRTMAVLDGIRPIGVHPSFRVRLMQRIEEESNAGALKTSGIGSRVNYRFALMLLLIIINLGSALIVLLQNAGDSAPAISEMLGSFGDDYSSSTFAYYQEPAPYAGEHLEAAPADLQTP</sequence>
<protein>
    <submittedName>
        <fullName evidence="2">Uncharacterized protein</fullName>
    </submittedName>
</protein>
<evidence type="ECO:0000256" key="1">
    <source>
        <dbReference type="SAM" id="Phobius"/>
    </source>
</evidence>
<keyword evidence="1" id="KW-1133">Transmembrane helix</keyword>
<name>Q3B235_CHLL3</name>
<dbReference type="AlphaFoldDB" id="Q3B235"/>
<keyword evidence="3" id="KW-1185">Reference proteome</keyword>
<evidence type="ECO:0000313" key="2">
    <source>
        <dbReference type="EMBL" id="ABB24596.1"/>
    </source>
</evidence>
<dbReference type="HOGENOM" id="CLU_159993_0_0_10"/>
<proteinExistence type="predicted"/>
<dbReference type="KEGG" id="plt:Plut_1742"/>
<dbReference type="STRING" id="319225.Plut_1742"/>
<accession>Q3B235</accession>
<reference evidence="3" key="1">
    <citation type="submission" date="2005-08" db="EMBL/GenBank/DDBJ databases">
        <title>Complete sequence of Pelodictyon luteolum DSM 273.</title>
        <authorList>
            <consortium name="US DOE Joint Genome Institute"/>
            <person name="Copeland A."/>
            <person name="Lucas S."/>
            <person name="Lapidus A."/>
            <person name="Barry K."/>
            <person name="Detter J.C."/>
            <person name="Glavina T."/>
            <person name="Hammon N."/>
            <person name="Israni S."/>
            <person name="Pitluck S."/>
            <person name="Bryant D."/>
            <person name="Schmutz J."/>
            <person name="Larimer F."/>
            <person name="Land M."/>
            <person name="Kyrpides N."/>
            <person name="Ivanova N."/>
            <person name="Richardson P."/>
        </authorList>
    </citation>
    <scope>NUCLEOTIDE SEQUENCE [LARGE SCALE GENOMIC DNA]</scope>
    <source>
        <strain evidence="3">DSM 273 / BCRC 81028 / 2530</strain>
    </source>
</reference>
<organism evidence="2 3">
    <name type="scientific">Chlorobium luteolum (strain DSM 273 / BCRC 81028 / 2530)</name>
    <name type="common">Pelodictyon luteolum</name>
    <dbReference type="NCBI Taxonomy" id="319225"/>
    <lineage>
        <taxon>Bacteria</taxon>
        <taxon>Pseudomonadati</taxon>
        <taxon>Chlorobiota</taxon>
        <taxon>Chlorobiia</taxon>
        <taxon>Chlorobiales</taxon>
        <taxon>Chlorobiaceae</taxon>
        <taxon>Chlorobium/Pelodictyon group</taxon>
        <taxon>Pelodictyon</taxon>
    </lineage>
</organism>
<keyword evidence="1" id="KW-0472">Membrane</keyword>
<gene>
    <name evidence="2" type="ordered locus">Plut_1742</name>
</gene>
<evidence type="ECO:0000313" key="3">
    <source>
        <dbReference type="Proteomes" id="UP000002709"/>
    </source>
</evidence>
<dbReference type="Proteomes" id="UP000002709">
    <property type="component" value="Chromosome"/>
</dbReference>
<dbReference type="EMBL" id="CP000096">
    <property type="protein sequence ID" value="ABB24596.1"/>
    <property type="molecule type" value="Genomic_DNA"/>
</dbReference>
<feature type="transmembrane region" description="Helical" evidence="1">
    <location>
        <begin position="64"/>
        <end position="83"/>
    </location>
</feature>
<keyword evidence="1" id="KW-0812">Transmembrane</keyword>